<evidence type="ECO:0000259" key="3">
    <source>
        <dbReference type="PROSITE" id="PS50887"/>
    </source>
</evidence>
<dbReference type="EC" id="2.7.7.65" evidence="1"/>
<dbReference type="PANTHER" id="PTHR45138:SF9">
    <property type="entry name" value="DIGUANYLATE CYCLASE DGCM-RELATED"/>
    <property type="match status" value="1"/>
</dbReference>
<dbReference type="GO" id="GO:0043709">
    <property type="term" value="P:cell adhesion involved in single-species biofilm formation"/>
    <property type="evidence" value="ECO:0007669"/>
    <property type="project" value="TreeGrafter"/>
</dbReference>
<dbReference type="InterPro" id="IPR043128">
    <property type="entry name" value="Rev_trsase/Diguanyl_cyclase"/>
</dbReference>
<dbReference type="SUPFAM" id="SSF55073">
    <property type="entry name" value="Nucleotide cyclase"/>
    <property type="match status" value="1"/>
</dbReference>
<evidence type="ECO:0000313" key="5">
    <source>
        <dbReference type="Proteomes" id="UP000321832"/>
    </source>
</evidence>
<dbReference type="InterPro" id="IPR050469">
    <property type="entry name" value="Diguanylate_Cyclase"/>
</dbReference>
<gene>
    <name evidence="4" type="ORF">FSC37_21320</name>
</gene>
<dbReference type="GO" id="GO:0052621">
    <property type="term" value="F:diguanylate cyclase activity"/>
    <property type="evidence" value="ECO:0007669"/>
    <property type="project" value="UniProtKB-EC"/>
</dbReference>
<comment type="catalytic activity">
    <reaction evidence="2">
        <text>2 GTP = 3',3'-c-di-GMP + 2 diphosphate</text>
        <dbReference type="Rhea" id="RHEA:24898"/>
        <dbReference type="ChEBI" id="CHEBI:33019"/>
        <dbReference type="ChEBI" id="CHEBI:37565"/>
        <dbReference type="ChEBI" id="CHEBI:58805"/>
        <dbReference type="EC" id="2.7.7.65"/>
    </reaction>
</comment>
<dbReference type="Proteomes" id="UP000321832">
    <property type="component" value="Unassembled WGS sequence"/>
</dbReference>
<dbReference type="Gene3D" id="3.30.70.270">
    <property type="match status" value="1"/>
</dbReference>
<organism evidence="4 5">
    <name type="scientific">Piscinibacter aquaticus</name>
    <dbReference type="NCBI Taxonomy" id="392597"/>
    <lineage>
        <taxon>Bacteria</taxon>
        <taxon>Pseudomonadati</taxon>
        <taxon>Pseudomonadota</taxon>
        <taxon>Betaproteobacteria</taxon>
        <taxon>Burkholderiales</taxon>
        <taxon>Sphaerotilaceae</taxon>
        <taxon>Piscinibacter</taxon>
    </lineage>
</organism>
<dbReference type="NCBIfam" id="TIGR00254">
    <property type="entry name" value="GGDEF"/>
    <property type="match status" value="1"/>
</dbReference>
<dbReference type="PANTHER" id="PTHR45138">
    <property type="entry name" value="REGULATORY COMPONENTS OF SENSORY TRANSDUCTION SYSTEM"/>
    <property type="match status" value="1"/>
</dbReference>
<reference evidence="4 5" key="1">
    <citation type="submission" date="2019-08" db="EMBL/GenBank/DDBJ databases">
        <authorList>
            <person name="Khan S.A."/>
            <person name="Jeon C.O."/>
            <person name="Jeong S.E."/>
        </authorList>
    </citation>
    <scope>NUCLEOTIDE SEQUENCE [LARGE SCALE GENOMIC DNA]</scope>
    <source>
        <strain evidence="5">IMCC1728</strain>
    </source>
</reference>
<name>A0A5C6U2T4_9BURK</name>
<keyword evidence="5" id="KW-1185">Reference proteome</keyword>
<comment type="caution">
    <text evidence="4">The sequence shown here is derived from an EMBL/GenBank/DDBJ whole genome shotgun (WGS) entry which is preliminary data.</text>
</comment>
<feature type="domain" description="GGDEF" evidence="3">
    <location>
        <begin position="1"/>
        <end position="24"/>
    </location>
</feature>
<dbReference type="EMBL" id="VOPW01000001">
    <property type="protein sequence ID" value="TXC67313.1"/>
    <property type="molecule type" value="Genomic_DNA"/>
</dbReference>
<evidence type="ECO:0000256" key="2">
    <source>
        <dbReference type="ARBA" id="ARBA00034247"/>
    </source>
</evidence>
<accession>A0A5C6U2T4</accession>
<dbReference type="PROSITE" id="PS50887">
    <property type="entry name" value="GGDEF"/>
    <property type="match status" value="1"/>
</dbReference>
<sequence length="141" mass="15720">MSQADVALYEAKGRGRNRLVSYESLQENAGGDDRDLYVRHFENVTRVLTERMTTLVTNMGRSLVEAARREANQDALTQLHNRRYFDARLSREVETAHKHGRALAIALVDLDHFHDVNAGFGYPSGDRCCAASPRSPATACA</sequence>
<evidence type="ECO:0000256" key="1">
    <source>
        <dbReference type="ARBA" id="ARBA00012528"/>
    </source>
</evidence>
<dbReference type="GO" id="GO:1902201">
    <property type="term" value="P:negative regulation of bacterial-type flagellum-dependent cell motility"/>
    <property type="evidence" value="ECO:0007669"/>
    <property type="project" value="TreeGrafter"/>
</dbReference>
<dbReference type="InterPro" id="IPR029787">
    <property type="entry name" value="Nucleotide_cyclase"/>
</dbReference>
<dbReference type="GO" id="GO:0005886">
    <property type="term" value="C:plasma membrane"/>
    <property type="evidence" value="ECO:0007669"/>
    <property type="project" value="TreeGrafter"/>
</dbReference>
<proteinExistence type="predicted"/>
<protein>
    <recommendedName>
        <fullName evidence="1">diguanylate cyclase</fullName>
        <ecNumber evidence="1">2.7.7.65</ecNumber>
    </recommendedName>
</protein>
<dbReference type="Pfam" id="PF00990">
    <property type="entry name" value="GGDEF"/>
    <property type="match status" value="1"/>
</dbReference>
<dbReference type="AlphaFoldDB" id="A0A5C6U2T4"/>
<evidence type="ECO:0000313" key="4">
    <source>
        <dbReference type="EMBL" id="TXC67313.1"/>
    </source>
</evidence>
<dbReference type="InterPro" id="IPR000160">
    <property type="entry name" value="GGDEF_dom"/>
</dbReference>